<dbReference type="Proteomes" id="UP000007800">
    <property type="component" value="Unassembled WGS sequence"/>
</dbReference>
<dbReference type="AlphaFoldDB" id="C5LQG8"/>
<dbReference type="GO" id="GO:0005829">
    <property type="term" value="C:cytosol"/>
    <property type="evidence" value="ECO:0007669"/>
    <property type="project" value="TreeGrafter"/>
</dbReference>
<evidence type="ECO:0000313" key="2">
    <source>
        <dbReference type="EMBL" id="EER01014.1"/>
    </source>
</evidence>
<dbReference type="InterPro" id="IPR016185">
    <property type="entry name" value="PreATP-grasp_dom_sf"/>
</dbReference>
<dbReference type="OMA" id="TACHRRT"/>
<gene>
    <name evidence="2" type="ORF">Pmar_PMAR025112</name>
</gene>
<feature type="domain" description="Glutathione synthase substrate-binding" evidence="1">
    <location>
        <begin position="49"/>
        <end position="140"/>
    </location>
</feature>
<dbReference type="GO" id="GO:0005524">
    <property type="term" value="F:ATP binding"/>
    <property type="evidence" value="ECO:0007669"/>
    <property type="project" value="InterPro"/>
</dbReference>
<dbReference type="InterPro" id="IPR005615">
    <property type="entry name" value="Glutathione_synthase"/>
</dbReference>
<dbReference type="Pfam" id="PF03199">
    <property type="entry name" value="GSH_synthase"/>
    <property type="match status" value="1"/>
</dbReference>
<dbReference type="SUPFAM" id="SSF52440">
    <property type="entry name" value="PreATP-grasp domain"/>
    <property type="match status" value="1"/>
</dbReference>
<dbReference type="InterPro" id="IPR004887">
    <property type="entry name" value="GSH_synth_subst-bd"/>
</dbReference>
<dbReference type="GeneID" id="9057513"/>
<dbReference type="EMBL" id="GG684603">
    <property type="protein sequence ID" value="EER01014.1"/>
    <property type="molecule type" value="Genomic_DNA"/>
</dbReference>
<reference evidence="2 3" key="1">
    <citation type="submission" date="2008-07" db="EMBL/GenBank/DDBJ databases">
        <authorList>
            <person name="El-Sayed N."/>
            <person name="Caler E."/>
            <person name="Inman J."/>
            <person name="Amedeo P."/>
            <person name="Hass B."/>
            <person name="Wortman J."/>
        </authorList>
    </citation>
    <scope>NUCLEOTIDE SEQUENCE [LARGE SCALE GENOMIC DNA]</scope>
    <source>
        <strain evidence="3">ATCC 50983 / TXsc</strain>
    </source>
</reference>
<proteinExistence type="predicted"/>
<protein>
    <recommendedName>
        <fullName evidence="1">Glutathione synthase substrate-binding domain-containing protein</fullName>
    </recommendedName>
</protein>
<dbReference type="InterPro" id="IPR037013">
    <property type="entry name" value="GSH-S_sub-bd_sf"/>
</dbReference>
<dbReference type="PANTHER" id="PTHR11130:SF0">
    <property type="entry name" value="GLUTATHIONE SYNTHETASE"/>
    <property type="match status" value="1"/>
</dbReference>
<sequence>MTTLTSALDRVGHCELPDNKTANEIASAMAEAVRLYNERYHRSCHNICIVVADDNSNSSCLIEAALLMNHATACHRRTMKELIRDVVRLAGRLEPSRSVEVALVYYEALEYDADDEAAWNLRGRLEKSMAVQCPSVVLQLLGKSELQQQWRSDASLISSLKCVDYAPDDLSRFLAVLRDDCGLPTRPTAIPCVAVDVDASIKEECLVSKVVEATQSNLSIYSCLVMNGREVALERIAGHVLETRGEESSEVMVDTALLTPHDVIEDSSETE</sequence>
<evidence type="ECO:0000313" key="3">
    <source>
        <dbReference type="Proteomes" id="UP000007800"/>
    </source>
</evidence>
<dbReference type="RefSeq" id="XP_002768296.1">
    <property type="nucleotide sequence ID" value="XM_002768250.1"/>
</dbReference>
<dbReference type="GO" id="GO:0004363">
    <property type="term" value="F:glutathione synthase activity"/>
    <property type="evidence" value="ECO:0007669"/>
    <property type="project" value="InterPro"/>
</dbReference>
<dbReference type="GO" id="GO:0043295">
    <property type="term" value="F:glutathione binding"/>
    <property type="evidence" value="ECO:0007669"/>
    <property type="project" value="TreeGrafter"/>
</dbReference>
<dbReference type="Gene3D" id="3.40.50.1760">
    <property type="entry name" value="Glutathione synthase, substrate-binding domain superfamily, eukaryotic"/>
    <property type="match status" value="1"/>
</dbReference>
<evidence type="ECO:0000259" key="1">
    <source>
        <dbReference type="Pfam" id="PF03199"/>
    </source>
</evidence>
<dbReference type="OrthoDB" id="2020073at2759"/>
<name>C5LQG8_PERM5</name>
<keyword evidence="3" id="KW-1185">Reference proteome</keyword>
<dbReference type="InParanoid" id="C5LQG8"/>
<accession>C5LQG8</accession>
<organism evidence="3">
    <name type="scientific">Perkinsus marinus (strain ATCC 50983 / TXsc)</name>
    <dbReference type="NCBI Taxonomy" id="423536"/>
    <lineage>
        <taxon>Eukaryota</taxon>
        <taxon>Sar</taxon>
        <taxon>Alveolata</taxon>
        <taxon>Perkinsozoa</taxon>
        <taxon>Perkinsea</taxon>
        <taxon>Perkinsida</taxon>
        <taxon>Perkinsidae</taxon>
        <taxon>Perkinsus</taxon>
    </lineage>
</organism>
<dbReference type="PANTHER" id="PTHR11130">
    <property type="entry name" value="GLUTATHIONE SYNTHETASE"/>
    <property type="match status" value="1"/>
</dbReference>